<dbReference type="OrthoDB" id="139309at2157"/>
<feature type="domain" description="Carboxymuconolactone decarboxylase-like" evidence="1">
    <location>
        <begin position="28"/>
        <end position="103"/>
    </location>
</feature>
<evidence type="ECO:0000259" key="1">
    <source>
        <dbReference type="Pfam" id="PF02627"/>
    </source>
</evidence>
<dbReference type="Pfam" id="PF02627">
    <property type="entry name" value="CMD"/>
    <property type="match status" value="1"/>
</dbReference>
<evidence type="ECO:0000313" key="2">
    <source>
        <dbReference type="EMBL" id="SFM68392.1"/>
    </source>
</evidence>
<dbReference type="InterPro" id="IPR003779">
    <property type="entry name" value="CMD-like"/>
</dbReference>
<dbReference type="AlphaFoldDB" id="A0A1I4SVC5"/>
<keyword evidence="2" id="KW-0575">Peroxidase</keyword>
<dbReference type="Proteomes" id="UP000198535">
    <property type="component" value="Unassembled WGS sequence"/>
</dbReference>
<accession>A0A1I4SVC5</accession>
<dbReference type="Gene3D" id="1.20.1290.10">
    <property type="entry name" value="AhpD-like"/>
    <property type="match status" value="1"/>
</dbReference>
<dbReference type="SUPFAM" id="SSF69118">
    <property type="entry name" value="AhpD-like"/>
    <property type="match status" value="1"/>
</dbReference>
<dbReference type="GO" id="GO:0051920">
    <property type="term" value="F:peroxiredoxin activity"/>
    <property type="evidence" value="ECO:0007669"/>
    <property type="project" value="InterPro"/>
</dbReference>
<reference evidence="3" key="1">
    <citation type="submission" date="2016-10" db="EMBL/GenBank/DDBJ databases">
        <authorList>
            <person name="Varghese N."/>
            <person name="Submissions S."/>
        </authorList>
    </citation>
    <scope>NUCLEOTIDE SEQUENCE [LARGE SCALE GENOMIC DNA]</scope>
    <source>
        <strain evidence="3">Mob M</strain>
    </source>
</reference>
<sequence length="119" mass="13547">MPEEMKDAKDVKGFKPRAVVYAKKLDDDFSEAVAQFYSSVWEEKEGGLSKKQKHLMVFAIACASQKTSSAVKILQRLKKYDATAQEIKDVMMLAAWTGGIQNFTTFTPKILEEMERLEF</sequence>
<proteinExistence type="predicted"/>
<name>A0A1I4SVC5_9EURY</name>
<protein>
    <submittedName>
        <fullName evidence="2">Uncharacterized conserved protein YurZ, alkylhydroperoxidase/carboxymuconolactone decarboxylase family</fullName>
    </submittedName>
</protein>
<dbReference type="RefSeq" id="WP_091936560.1">
    <property type="nucleotide sequence ID" value="NZ_FOUJ01000004.1"/>
</dbReference>
<gene>
    <name evidence="2" type="ORF">SAMN04488696_2035</name>
</gene>
<keyword evidence="3" id="KW-1185">Reference proteome</keyword>
<dbReference type="EMBL" id="FOUJ01000004">
    <property type="protein sequence ID" value="SFM68392.1"/>
    <property type="molecule type" value="Genomic_DNA"/>
</dbReference>
<keyword evidence="2" id="KW-0560">Oxidoreductase</keyword>
<dbReference type="STRING" id="487685.SAMN04488696_2035"/>
<dbReference type="InterPro" id="IPR029032">
    <property type="entry name" value="AhpD-like"/>
</dbReference>
<organism evidence="2 3">
    <name type="scientific">Methanolobus profundi</name>
    <dbReference type="NCBI Taxonomy" id="487685"/>
    <lineage>
        <taxon>Archaea</taxon>
        <taxon>Methanobacteriati</taxon>
        <taxon>Methanobacteriota</taxon>
        <taxon>Stenosarchaea group</taxon>
        <taxon>Methanomicrobia</taxon>
        <taxon>Methanosarcinales</taxon>
        <taxon>Methanosarcinaceae</taxon>
        <taxon>Methanolobus</taxon>
    </lineage>
</organism>
<evidence type="ECO:0000313" key="3">
    <source>
        <dbReference type="Proteomes" id="UP000198535"/>
    </source>
</evidence>